<dbReference type="AlphaFoldDB" id="A0A238JIZ5"/>
<dbReference type="Proteomes" id="UP000225972">
    <property type="component" value="Unassembled WGS sequence"/>
</dbReference>
<gene>
    <name evidence="1" type="ORF">TRP8649_04783</name>
</gene>
<accession>A0A238JIZ5</accession>
<name>A0A238JIZ5_9RHOB</name>
<sequence>MPGHAPKIGAVINVQRGLLTGGAGDGQRLERRGLDLGMRQMRARGDNRPRAADEIRVDILFGQPHIGAVLAVENQRKLFFVANAQQDQRGQTVRIGLDPVRIDPLALQLLANEPAHMLITNPGDHRRFQPQPRRATGNIGRAAADIFVKRPHILKPPTYLSAI</sequence>
<evidence type="ECO:0000313" key="2">
    <source>
        <dbReference type="Proteomes" id="UP000225972"/>
    </source>
</evidence>
<reference evidence="2" key="1">
    <citation type="submission" date="2017-05" db="EMBL/GenBank/DDBJ databases">
        <authorList>
            <person name="Rodrigo-Torres L."/>
            <person name="Arahal R. D."/>
            <person name="Lucena T."/>
        </authorList>
    </citation>
    <scope>NUCLEOTIDE SEQUENCE [LARGE SCALE GENOMIC DNA]</scope>
    <source>
        <strain evidence="2">CECT 8649</strain>
    </source>
</reference>
<dbReference type="EMBL" id="FXXP01000017">
    <property type="protein sequence ID" value="SMX30639.1"/>
    <property type="molecule type" value="Genomic_DNA"/>
</dbReference>
<keyword evidence="2" id="KW-1185">Reference proteome</keyword>
<proteinExistence type="predicted"/>
<evidence type="ECO:0000313" key="1">
    <source>
        <dbReference type="EMBL" id="SMX30639.1"/>
    </source>
</evidence>
<protein>
    <submittedName>
        <fullName evidence="1">Uncharacterized protein</fullName>
    </submittedName>
</protein>
<organism evidence="1 2">
    <name type="scientific">Pelagimonas phthalicica</name>
    <dbReference type="NCBI Taxonomy" id="1037362"/>
    <lineage>
        <taxon>Bacteria</taxon>
        <taxon>Pseudomonadati</taxon>
        <taxon>Pseudomonadota</taxon>
        <taxon>Alphaproteobacteria</taxon>
        <taxon>Rhodobacterales</taxon>
        <taxon>Roseobacteraceae</taxon>
        <taxon>Pelagimonas</taxon>
    </lineage>
</organism>